<keyword evidence="1" id="KW-0472">Membrane</keyword>
<evidence type="ECO:0000313" key="3">
    <source>
        <dbReference type="Proteomes" id="UP000289794"/>
    </source>
</evidence>
<evidence type="ECO:0000256" key="1">
    <source>
        <dbReference type="SAM" id="Phobius"/>
    </source>
</evidence>
<proteinExistence type="predicted"/>
<feature type="transmembrane region" description="Helical" evidence="1">
    <location>
        <begin position="5"/>
        <end position="23"/>
    </location>
</feature>
<feature type="transmembrane region" description="Helical" evidence="1">
    <location>
        <begin position="29"/>
        <end position="48"/>
    </location>
</feature>
<dbReference type="EMBL" id="CP035945">
    <property type="protein sequence ID" value="QBE99858.1"/>
    <property type="molecule type" value="Genomic_DNA"/>
</dbReference>
<keyword evidence="1" id="KW-1133">Transmembrane helix</keyword>
<name>A0A4V0Z8C9_9FIRM</name>
<organism evidence="2 3">
    <name type="scientific">Blautia producta</name>
    <dbReference type="NCBI Taxonomy" id="33035"/>
    <lineage>
        <taxon>Bacteria</taxon>
        <taxon>Bacillati</taxon>
        <taxon>Bacillota</taxon>
        <taxon>Clostridia</taxon>
        <taxon>Lachnospirales</taxon>
        <taxon>Lachnospiraceae</taxon>
        <taxon>Blautia</taxon>
    </lineage>
</organism>
<gene>
    <name evidence="2" type="ORF">PMF13cell1_05452</name>
</gene>
<sequence>MRHFYFRLILGIVFIGCMIFSFVTMNIPFALLYLALGVVFLFSAYSLWKKEKDNRR</sequence>
<evidence type="ECO:0000313" key="2">
    <source>
        <dbReference type="EMBL" id="QBE99858.1"/>
    </source>
</evidence>
<accession>A0A4V0Z8C9</accession>
<dbReference type="Proteomes" id="UP000289794">
    <property type="component" value="Chromosome"/>
</dbReference>
<dbReference type="KEGG" id="bpro:PMF13cell1_05452"/>
<reference evidence="2 3" key="1">
    <citation type="submission" date="2019-01" db="EMBL/GenBank/DDBJ databases">
        <title>PMF-metabolizing Aryl O-demethylase.</title>
        <authorList>
            <person name="Kim M."/>
        </authorList>
    </citation>
    <scope>NUCLEOTIDE SEQUENCE [LARGE SCALE GENOMIC DNA]</scope>
    <source>
        <strain evidence="2 3">PMF1</strain>
    </source>
</reference>
<keyword evidence="1" id="KW-0812">Transmembrane</keyword>
<dbReference type="AlphaFoldDB" id="A0A4V0Z8C9"/>
<protein>
    <submittedName>
        <fullName evidence="2">Uncharacterized protein</fullName>
    </submittedName>
</protein>